<dbReference type="InterPro" id="IPR001478">
    <property type="entry name" value="PDZ"/>
</dbReference>
<feature type="region of interest" description="Disordered" evidence="2">
    <location>
        <begin position="123"/>
        <end position="147"/>
    </location>
</feature>
<dbReference type="OrthoDB" id="6022242at2759"/>
<feature type="compositionally biased region" description="Basic and acidic residues" evidence="2">
    <location>
        <begin position="2165"/>
        <end position="2176"/>
    </location>
</feature>
<feature type="compositionally biased region" description="Basic and acidic residues" evidence="2">
    <location>
        <begin position="2092"/>
        <end position="2105"/>
    </location>
</feature>
<dbReference type="InterPro" id="IPR051342">
    <property type="entry name" value="PDZ_scaffold"/>
</dbReference>
<dbReference type="GO" id="GO:0016020">
    <property type="term" value="C:membrane"/>
    <property type="evidence" value="ECO:0007669"/>
    <property type="project" value="UniProtKB-SubCell"/>
</dbReference>
<feature type="compositionally biased region" description="Basic and acidic residues" evidence="2">
    <location>
        <begin position="1336"/>
        <end position="1347"/>
    </location>
</feature>
<dbReference type="CDD" id="cd06671">
    <property type="entry name" value="PDZ7_MUPP1-PD6_PATJ-like"/>
    <property type="match status" value="1"/>
</dbReference>
<feature type="region of interest" description="Disordered" evidence="2">
    <location>
        <begin position="2504"/>
        <end position="2550"/>
    </location>
</feature>
<feature type="domain" description="PDZ" evidence="3">
    <location>
        <begin position="1994"/>
        <end position="2088"/>
    </location>
</feature>
<feature type="domain" description="PDZ" evidence="3">
    <location>
        <begin position="387"/>
        <end position="467"/>
    </location>
</feature>
<keyword evidence="1" id="KW-0597">Phosphoprotein</keyword>
<feature type="region of interest" description="Disordered" evidence="2">
    <location>
        <begin position="1309"/>
        <end position="1347"/>
    </location>
</feature>
<dbReference type="Gene3D" id="2.30.42.10">
    <property type="match status" value="10"/>
</dbReference>
<sequence length="2733" mass="295651">MPLNTDISAALLLLEQVQERVKSCDDPKLQLHTSDDLEALISLLEDPVFRSIVTIQDSLTDLNAQLGHHPSILPGDFDINLGGQLELSLPSTPAQPLGPNMYQDIYQDGSELDDQRVPVARLVHSSSEDTSAQVTSPSLASEDLSMPPITTPTYAKEFQKVIEAASKGRQIYTVQLYKPEGTSLGFSVVGLRSKDKGELGIFLQEIQPNGIAGCCDGRLVEGDQILAIDGQPLDSNISHEQAISILQKARGLVELVVARSAQEVGSSLTPDELSGASNSTTATAGGNSGVAAGAAGAGSQTQSEKEPHSCAGSVSVSTAVSSIATGTPPATSSISSVNPATQNNPQPSAPAAATPGLVVERSPSAVSDASRTGSDMVLNTEWAQVEVINLINDGSGLGFGIIGGRSTGVVVKTILPGGVADRDNRLQSGDHILQIGDVNLRGMGSEQVAAVLRQSGTHVRLVVARPVEPTSPDYQALGSHAPIVPTRILGDPDELERHLVHSVPESCNRNGPSGENNYDNGYMYSQEPENEMHARPGLIMDVVRNPVPVSAVPVIATTPGGQMPNLPVISMDPLDVGSLPEMERFTVELKKDIYGLGITIAGYVCEKEELSGIFVKSISEGSAADLSNKIQINDRIVEVDGHSLQGYSNHEAVEVLRSTGQSVTLCLERYLRGPKYETLQQAIAASEQGPQQPGSPSIASLPSFPISADGETTTEIEPEGESHTTVDSSVMQERERDDSVGLRDEASNVEALLSDPSAELTPQIRASIKSKWQKIVGPDTEIIVAQLKKFAEGSGLGISLEGTVDVEDGQEVRPHHYIRSILPEGPVGQNGCLRSGDELLEVNGYRLLGINHMEVVSVLKELPLHVRMVCGRNIASQDPLCPIDTAQHQAAFQTRSILGGSLQNLLPAMDRLVKAKSDGSLASTTTTATVTDASLSKMKSRSLEPLTGLAMWSSEPQIIELIKGERGLGFSILDYQDPMNPNETVIVIRSLVPGGVAQVDGQLIPGDRLLFVNDIALENATLDQAVQALKGAPKGTVRIGVAKPLPIPDSIAQLVTPICIVRRSRSLPDDTESTNHAPELADLGDLNDVCTSSKSGTSGNSVDKQDPEADEEGEKFEDASPLTPICSPSKKPGSRSSSTLKSGILENASPAGPPATSTNSARDLLLFADDVVPVVNVTILREVTSPSKDEEIAKDLAVYDTGPSTSTYRQERRKSVKRQGSLVKEKSLEDESTVEVPLLRERRKSLKEVDEAARRLAKDRRKSLKEQKSIERVNEYLAKHSSVESCCQDQEQRRESLCVDVGLLRSSSERRKSLTKQDRVEIPPDTRSDEVPEVLRSPHKEMPDTARKEVKIRERVEDDREDPAILPEVRLVKAKIISAEEAAAVLVGRLENKSTPEVSTVGEDKVRSRIKKSALSAEEDDETLLSLPALTKSTSENVLVEIEEENTVSVKNFRPDILLDLSKVEESRDSVTSSKKDKRVLSRVGSEGSKKIVEPILVRHRQNYSAVVTSTLSTSIQRQDKETSDTVVLTTTDAEPSGVVSESERLVLRDCDVPMDLDSVSCAPLPRSHDADQDSPKLPVTGSLPEADTPSARPKETVGEEPEVLKTCNGESLTSEPHPKEPRHCSESSGEAKRKPEVVTKTVYKSDFPLKKHECSGYKSVNQRLRERDFTGAFSVSTKDPEPFVSRLQQPSKRSQEASGGVQQILTTDKEAEEQRQKALERQREHEKFLQERRSLLEQEDEGKDKPIGKQHSLEYQRQTLEARLEELSDREPEAPRREAETQTHQETKSTQCGGTEASDSESSCRSVAEGGSPRREVQTQTQAETKGTQCEPDDLAETFSQLKTFFRQKTATPSPNASPRREVEVQTEQESKSVQCAPEDIPDSPLRATIFFRRGVNGDQKSLESGRREVEVQTYQESKGTQVAEDEELERTQTVLKDRKFPFHCPEPPEESTASNSPIIVLVDGRSDMTVTHNYKDKDGNVVWAKHWGPERMVEIYREPKSSLGLSIVGGKVDLYHGGPNTSQNISGIFIKNVLPNSPAGRTGDLKTGDRIIEVDGIDLRNSTHERAVQAIQAAGNPVCLLVQSLVHLSPDDHERTSSSRELDENATGRGIRRQGTRGHGAIAGAPSSSFRRKPSTASPARAITPELIQEGIEDEARQGTSRSDFRRQSTRNDQDAAGPSRRSSMKQSLRKKAPSPPKGAGTLREVSEEGEDQPAQQAKSEGPRPKYSSDESSDEEDTRDLEGNVYTKAGIEISRKSAGNVKRTKEEIEADPEPEDEFGYTSKKIKKRYDALGHPVVMVRLEKDRRGLGISLAGHKDRNRMAVFVCGLNPKGVAHKTGGLLIGDEILEVNGTVLQGRCHLNASAMIKGMAGPTFKVIVLRRSSAVNDLAVKPIVQFPPTLDEDDPNRFSQYKGVRTVAIKKGQYGLGIMIIEGKHAEVGQGIFVSDIQEGSAAEQAGLQVGDMILAVNLDSLLGSSYDEATGLLKKTEGVVTLTVCNPNQSKLAKEEEERAKGGDSASPNGIDASKSDKEPEKPKEPEPPKDPKDCEISVGRETTIEFTKDKEKAIGLSIAGGSSTPLGGIVILEVFPEGAAGKDGRLKPGDQIVEMCHESFKAIEYAKAHEAILKASGQIHMVVLREEKPPDEFDVELPKKSGKGVGLCLTGFKSGKGAFVSDMLPGGSALESGKIAKGDRVVSVNGQDVREAPVEDIALHVKVANPVQLKLARYKPVKQ</sequence>
<feature type="domain" description="PDZ" evidence="3">
    <location>
        <begin position="958"/>
        <end position="1034"/>
    </location>
</feature>
<evidence type="ECO:0000256" key="1">
    <source>
        <dbReference type="ARBA" id="ARBA00022553"/>
    </source>
</evidence>
<dbReference type="CDD" id="cd23064">
    <property type="entry name" value="PDZ3_INAD-like"/>
    <property type="match status" value="1"/>
</dbReference>
<gene>
    <name evidence="6 7 8" type="primary">LOC107217340</name>
</gene>
<feature type="domain" description="PDZ" evidence="3">
    <location>
        <begin position="586"/>
        <end position="671"/>
    </location>
</feature>
<dbReference type="SUPFAM" id="SSF101288">
    <property type="entry name" value="L27 domain"/>
    <property type="match status" value="1"/>
</dbReference>
<feature type="compositionally biased region" description="Polar residues" evidence="2">
    <location>
        <begin position="1089"/>
        <end position="1102"/>
    </location>
</feature>
<feature type="compositionally biased region" description="Polar residues" evidence="2">
    <location>
        <begin position="1839"/>
        <end position="1858"/>
    </location>
</feature>
<feature type="compositionally biased region" description="Polar residues" evidence="2">
    <location>
        <begin position="685"/>
        <end position="700"/>
    </location>
</feature>
<dbReference type="SUPFAM" id="SSF50156">
    <property type="entry name" value="PDZ domain-like"/>
    <property type="match status" value="10"/>
</dbReference>
<dbReference type="SMART" id="SM00569">
    <property type="entry name" value="L27"/>
    <property type="match status" value="1"/>
</dbReference>
<feature type="domain" description="PDZ" evidence="3">
    <location>
        <begin position="2300"/>
        <end position="2369"/>
    </location>
</feature>
<feature type="region of interest" description="Disordered" evidence="2">
    <location>
        <begin position="1067"/>
        <end position="1157"/>
    </location>
</feature>
<feature type="compositionally biased region" description="Basic and acidic residues" evidence="2">
    <location>
        <begin position="2505"/>
        <end position="2515"/>
    </location>
</feature>
<accession>A0A6J0B5K1</accession>
<dbReference type="PANTHER" id="PTHR19964">
    <property type="entry name" value="MULTIPLE PDZ DOMAIN PROTEIN"/>
    <property type="match status" value="1"/>
</dbReference>
<feature type="compositionally biased region" description="Polar residues" evidence="2">
    <location>
        <begin position="328"/>
        <end position="337"/>
    </location>
</feature>
<feature type="compositionally biased region" description="Polar residues" evidence="2">
    <location>
        <begin position="1687"/>
        <end position="1707"/>
    </location>
</feature>
<dbReference type="PROSITE" id="PS51022">
    <property type="entry name" value="L27"/>
    <property type="match status" value="1"/>
</dbReference>
<reference evidence="6 7" key="1">
    <citation type="submission" date="2025-05" db="UniProtKB">
        <authorList>
            <consortium name="RefSeq"/>
        </authorList>
    </citation>
    <scope>IDENTIFICATION</scope>
    <source>
        <tissue evidence="6 7">Thorax and Abdomen</tissue>
    </source>
</reference>
<feature type="region of interest" description="Disordered" evidence="2">
    <location>
        <begin position="685"/>
        <end position="743"/>
    </location>
</feature>
<feature type="compositionally biased region" description="Low complexity" evidence="2">
    <location>
        <begin position="309"/>
        <end position="327"/>
    </location>
</feature>
<feature type="domain" description="PDZ" evidence="3">
    <location>
        <begin position="2557"/>
        <end position="2641"/>
    </location>
</feature>
<feature type="region of interest" description="Disordered" evidence="2">
    <location>
        <begin position="1201"/>
        <end position="1227"/>
    </location>
</feature>
<feature type="domain" description="PDZ" evidence="3">
    <location>
        <begin position="2648"/>
        <end position="2716"/>
    </location>
</feature>
<feature type="domain" description="L27" evidence="4">
    <location>
        <begin position="3"/>
        <end position="67"/>
    </location>
</feature>
<dbReference type="Gene3D" id="1.10.287.650">
    <property type="entry name" value="L27 domain"/>
    <property type="match status" value="1"/>
</dbReference>
<dbReference type="InterPro" id="IPR036034">
    <property type="entry name" value="PDZ_sf"/>
</dbReference>
<feature type="compositionally biased region" description="Basic and acidic residues" evidence="2">
    <location>
        <begin position="1617"/>
        <end position="1638"/>
    </location>
</feature>
<dbReference type="RefSeq" id="XP_046597843.1">
    <property type="nucleotide sequence ID" value="XM_046741887.1"/>
</dbReference>
<dbReference type="SMART" id="SM00228">
    <property type="entry name" value="PDZ"/>
    <property type="match status" value="10"/>
</dbReference>
<evidence type="ECO:0000313" key="6">
    <source>
        <dbReference type="RefSeq" id="XP_015510324.2"/>
    </source>
</evidence>
<feature type="domain" description="PDZ" evidence="3">
    <location>
        <begin position="784"/>
        <end position="874"/>
    </location>
</feature>
<feature type="domain" description="PDZ" evidence="3">
    <location>
        <begin position="2418"/>
        <end position="2501"/>
    </location>
</feature>
<keyword evidence="5" id="KW-1185">Reference proteome</keyword>
<feature type="compositionally biased region" description="Low complexity" evidence="2">
    <location>
        <begin position="1127"/>
        <end position="1138"/>
    </location>
</feature>
<name>A0A6J0B5K1_NEOLC</name>
<feature type="compositionally biased region" description="Basic and acidic residues" evidence="2">
    <location>
        <begin position="1708"/>
        <end position="1788"/>
    </location>
</feature>
<dbReference type="Proteomes" id="UP000829291">
    <property type="component" value="Chromosome 5"/>
</dbReference>
<feature type="compositionally biased region" description="Basic and acidic residues" evidence="2">
    <location>
        <begin position="1903"/>
        <end position="1912"/>
    </location>
</feature>
<feature type="region of interest" description="Disordered" evidence="2">
    <location>
        <begin position="2092"/>
        <end position="2249"/>
    </location>
</feature>
<dbReference type="CDD" id="cd06667">
    <property type="entry name" value="PDZ2_MUPP1-like"/>
    <property type="match status" value="1"/>
</dbReference>
<dbReference type="CDD" id="cd06689">
    <property type="entry name" value="PDZ1_MUPP1-like"/>
    <property type="match status" value="1"/>
</dbReference>
<feature type="domain" description="PDZ" evidence="3">
    <location>
        <begin position="173"/>
        <end position="261"/>
    </location>
</feature>
<feature type="region of interest" description="Disordered" evidence="2">
    <location>
        <begin position="1562"/>
        <end position="1638"/>
    </location>
</feature>
<organism evidence="5 6">
    <name type="scientific">Neodiprion lecontei</name>
    <name type="common">Redheaded pine sawfly</name>
    <dbReference type="NCBI Taxonomy" id="441921"/>
    <lineage>
        <taxon>Eukaryota</taxon>
        <taxon>Metazoa</taxon>
        <taxon>Ecdysozoa</taxon>
        <taxon>Arthropoda</taxon>
        <taxon>Hexapoda</taxon>
        <taxon>Insecta</taxon>
        <taxon>Pterygota</taxon>
        <taxon>Neoptera</taxon>
        <taxon>Endopterygota</taxon>
        <taxon>Hymenoptera</taxon>
        <taxon>Tenthredinoidea</taxon>
        <taxon>Diprionidae</taxon>
        <taxon>Diprioninae</taxon>
        <taxon>Neodiprion</taxon>
    </lineage>
</organism>
<feature type="region of interest" description="Disordered" evidence="2">
    <location>
        <begin position="264"/>
        <end position="355"/>
    </location>
</feature>
<evidence type="ECO:0000259" key="4">
    <source>
        <dbReference type="PROSITE" id="PS51022"/>
    </source>
</evidence>
<dbReference type="RefSeq" id="XP_046597844.1">
    <property type="nucleotide sequence ID" value="XM_046741888.1"/>
</dbReference>
<evidence type="ECO:0000313" key="7">
    <source>
        <dbReference type="RefSeq" id="XP_046597843.1"/>
    </source>
</evidence>
<dbReference type="InterPro" id="IPR004172">
    <property type="entry name" value="L27_dom"/>
</dbReference>
<feature type="compositionally biased region" description="Basic and acidic residues" evidence="2">
    <location>
        <begin position="1309"/>
        <end position="1330"/>
    </location>
</feature>
<dbReference type="CDD" id="cd06791">
    <property type="entry name" value="PDZ3_MUPP1-like"/>
    <property type="match status" value="1"/>
</dbReference>
<feature type="compositionally biased region" description="Low complexity" evidence="2">
    <location>
        <begin position="338"/>
        <end position="355"/>
    </location>
</feature>
<feature type="compositionally biased region" description="Basic and acidic residues" evidence="2">
    <location>
        <begin position="732"/>
        <end position="743"/>
    </location>
</feature>
<dbReference type="GeneID" id="107217340"/>
<protein>
    <submittedName>
        <fullName evidence="6 7">Uncharacterized protein LOC107217340 isoform X1</fullName>
    </submittedName>
</protein>
<evidence type="ECO:0000313" key="8">
    <source>
        <dbReference type="RefSeq" id="XP_046597844.1"/>
    </source>
</evidence>
<feature type="region of interest" description="Disordered" evidence="2">
    <location>
        <begin position="1672"/>
        <end position="1883"/>
    </location>
</feature>
<evidence type="ECO:0000313" key="5">
    <source>
        <dbReference type="Proteomes" id="UP000829291"/>
    </source>
</evidence>
<feature type="region of interest" description="Disordered" evidence="2">
    <location>
        <begin position="1903"/>
        <end position="1929"/>
    </location>
</feature>
<dbReference type="CDD" id="cd06669">
    <property type="entry name" value="PDZ5_MUPP1-like"/>
    <property type="match status" value="1"/>
</dbReference>
<proteinExistence type="predicted"/>
<feature type="compositionally biased region" description="Low complexity" evidence="2">
    <location>
        <begin position="274"/>
        <end position="302"/>
    </location>
</feature>
<dbReference type="Pfam" id="PF00595">
    <property type="entry name" value="PDZ"/>
    <property type="match status" value="10"/>
</dbReference>
<dbReference type="InterPro" id="IPR036892">
    <property type="entry name" value="L27_dom_sf"/>
</dbReference>
<evidence type="ECO:0000259" key="3">
    <source>
        <dbReference type="PROSITE" id="PS50106"/>
    </source>
</evidence>
<feature type="compositionally biased region" description="Basic and acidic residues" evidence="2">
    <location>
        <begin position="2527"/>
        <end position="2549"/>
    </location>
</feature>
<dbReference type="KEGG" id="nlo:107217340"/>
<feature type="compositionally biased region" description="Polar residues" evidence="2">
    <location>
        <begin position="124"/>
        <end position="139"/>
    </location>
</feature>
<dbReference type="CDD" id="cd06668">
    <property type="entry name" value="PDZ4_MUPP1-like"/>
    <property type="match status" value="1"/>
</dbReference>
<dbReference type="PROSITE" id="PS50106">
    <property type="entry name" value="PDZ"/>
    <property type="match status" value="10"/>
</dbReference>
<feature type="compositionally biased region" description="Polar residues" evidence="2">
    <location>
        <begin position="1819"/>
        <end position="1829"/>
    </location>
</feature>
<dbReference type="PANTHER" id="PTHR19964:SF92">
    <property type="entry name" value="PATJ HOMOLOG"/>
    <property type="match status" value="1"/>
</dbReference>
<dbReference type="RefSeq" id="XP_015510324.2">
    <property type="nucleotide sequence ID" value="XM_015654838.2"/>
</dbReference>
<evidence type="ECO:0000256" key="2">
    <source>
        <dbReference type="SAM" id="MobiDB-lite"/>
    </source>
</evidence>